<dbReference type="Proteomes" id="UP000053676">
    <property type="component" value="Unassembled WGS sequence"/>
</dbReference>
<dbReference type="PANTHER" id="PTHR23079">
    <property type="entry name" value="RNA-DEPENDENT RNA POLYMERASE"/>
    <property type="match status" value="1"/>
</dbReference>
<sequence length="186" mass="21755">MIDERKRLGSLVLAFITEYETEYGRGMASTLSWQQEHDYRDGYRKVRKLVITQTRIIYVVPETLMANRVIRSYDHDGTRIIRVTFRDDDNQTMRTNKTSKSLIVKTLKKYMLEGLVVANRSFGYLGSSNSQMRDSGAYFMEKYSRGELKSYLDEYGEKPPNNWQPKIDKARENLGRSMLHAEQGED</sequence>
<gene>
    <name evidence="3" type="ORF">NECAME_11503</name>
</gene>
<dbReference type="STRING" id="51031.W2T647"/>
<dbReference type="EMBL" id="KI660213">
    <property type="protein sequence ID" value="ETN76651.1"/>
    <property type="molecule type" value="Genomic_DNA"/>
</dbReference>
<evidence type="ECO:0000313" key="4">
    <source>
        <dbReference type="Proteomes" id="UP000053676"/>
    </source>
</evidence>
<dbReference type="GO" id="GO:0030422">
    <property type="term" value="P:siRNA processing"/>
    <property type="evidence" value="ECO:0007669"/>
    <property type="project" value="TreeGrafter"/>
</dbReference>
<dbReference type="OrthoDB" id="5846952at2759"/>
<protein>
    <recommendedName>
        <fullName evidence="1">RNA-dependent RNA polymerase</fullName>
        <ecNumber evidence="1">2.7.7.48</ecNumber>
    </recommendedName>
</protein>
<accession>W2T647</accession>
<dbReference type="Pfam" id="PF05183">
    <property type="entry name" value="RdRP"/>
    <property type="match status" value="1"/>
</dbReference>
<keyword evidence="1" id="KW-0694">RNA-binding</keyword>
<reference evidence="4" key="1">
    <citation type="journal article" date="2014" name="Nat. Genet.">
        <title>Genome of the human hookworm Necator americanus.</title>
        <authorList>
            <person name="Tang Y.T."/>
            <person name="Gao X."/>
            <person name="Rosa B.A."/>
            <person name="Abubucker S."/>
            <person name="Hallsworth-Pepin K."/>
            <person name="Martin J."/>
            <person name="Tyagi R."/>
            <person name="Heizer E."/>
            <person name="Zhang X."/>
            <person name="Bhonagiri-Palsikar V."/>
            <person name="Minx P."/>
            <person name="Warren W.C."/>
            <person name="Wang Q."/>
            <person name="Zhan B."/>
            <person name="Hotez P.J."/>
            <person name="Sternberg P.W."/>
            <person name="Dougall A."/>
            <person name="Gaze S.T."/>
            <person name="Mulvenna J."/>
            <person name="Sotillo J."/>
            <person name="Ranganathan S."/>
            <person name="Rabelo E.M."/>
            <person name="Wilson R.K."/>
            <person name="Felgner P.L."/>
            <person name="Bethony J."/>
            <person name="Hawdon J.M."/>
            <person name="Gasser R.B."/>
            <person name="Loukas A."/>
            <person name="Mitreva M."/>
        </authorList>
    </citation>
    <scope>NUCLEOTIDE SEQUENCE [LARGE SCALE GENOMIC DNA]</scope>
</reference>
<proteinExistence type="inferred from homology"/>
<dbReference type="GO" id="GO:0003968">
    <property type="term" value="F:RNA-directed RNA polymerase activity"/>
    <property type="evidence" value="ECO:0007669"/>
    <property type="project" value="UniProtKB-KW"/>
</dbReference>
<keyword evidence="1" id="KW-0696">RNA-directed RNA polymerase</keyword>
<name>W2T647_NECAM</name>
<keyword evidence="4" id="KW-1185">Reference proteome</keyword>
<evidence type="ECO:0000259" key="2">
    <source>
        <dbReference type="Pfam" id="PF05183"/>
    </source>
</evidence>
<evidence type="ECO:0000313" key="3">
    <source>
        <dbReference type="EMBL" id="ETN76651.1"/>
    </source>
</evidence>
<dbReference type="GO" id="GO:0031380">
    <property type="term" value="C:nuclear RNA-directed RNA polymerase complex"/>
    <property type="evidence" value="ECO:0007669"/>
    <property type="project" value="TreeGrafter"/>
</dbReference>
<comment type="catalytic activity">
    <reaction evidence="1">
        <text>RNA(n) + a ribonucleoside 5'-triphosphate = RNA(n+1) + diphosphate</text>
        <dbReference type="Rhea" id="RHEA:21248"/>
        <dbReference type="Rhea" id="RHEA-COMP:14527"/>
        <dbReference type="Rhea" id="RHEA-COMP:17342"/>
        <dbReference type="ChEBI" id="CHEBI:33019"/>
        <dbReference type="ChEBI" id="CHEBI:61557"/>
        <dbReference type="ChEBI" id="CHEBI:140395"/>
        <dbReference type="EC" id="2.7.7.48"/>
    </reaction>
</comment>
<dbReference type="AlphaFoldDB" id="W2T647"/>
<dbReference type="EC" id="2.7.7.48" evidence="1"/>
<feature type="domain" description="RDRP core" evidence="2">
    <location>
        <begin position="51"/>
        <end position="156"/>
    </location>
</feature>
<dbReference type="InterPro" id="IPR057596">
    <property type="entry name" value="RDRP_core"/>
</dbReference>
<evidence type="ECO:0000256" key="1">
    <source>
        <dbReference type="RuleBase" id="RU363098"/>
    </source>
</evidence>
<comment type="similarity">
    <text evidence="1">Belongs to the RdRP family.</text>
</comment>
<keyword evidence="1" id="KW-0548">Nucleotidyltransferase</keyword>
<dbReference type="InterPro" id="IPR007855">
    <property type="entry name" value="RDRP"/>
</dbReference>
<dbReference type="PANTHER" id="PTHR23079:SF54">
    <property type="entry name" value="RNA-DIRECTED RNA POLYMERASE"/>
    <property type="match status" value="1"/>
</dbReference>
<dbReference type="KEGG" id="nai:NECAME_11503"/>
<dbReference type="GO" id="GO:0003723">
    <property type="term" value="F:RNA binding"/>
    <property type="evidence" value="ECO:0007669"/>
    <property type="project" value="UniProtKB-KW"/>
</dbReference>
<organism evidence="3 4">
    <name type="scientific">Necator americanus</name>
    <name type="common">Human hookworm</name>
    <dbReference type="NCBI Taxonomy" id="51031"/>
    <lineage>
        <taxon>Eukaryota</taxon>
        <taxon>Metazoa</taxon>
        <taxon>Ecdysozoa</taxon>
        <taxon>Nematoda</taxon>
        <taxon>Chromadorea</taxon>
        <taxon>Rhabditida</taxon>
        <taxon>Rhabditina</taxon>
        <taxon>Rhabditomorpha</taxon>
        <taxon>Strongyloidea</taxon>
        <taxon>Ancylostomatidae</taxon>
        <taxon>Bunostominae</taxon>
        <taxon>Necator</taxon>
    </lineage>
</organism>
<keyword evidence="1" id="KW-0808">Transferase</keyword>